<keyword evidence="3" id="KW-1185">Reference proteome</keyword>
<dbReference type="PANTHER" id="PTHR21112">
    <property type="entry name" value="CHEMOSENSORY PROTEIN A 29A-RELATED"/>
    <property type="match status" value="1"/>
</dbReference>
<dbReference type="PANTHER" id="PTHR21112:SF10">
    <property type="entry name" value="CHEMOSENSORY PROTEIN A 87A"/>
    <property type="match status" value="1"/>
</dbReference>
<accession>A0ABN8IJD2</accession>
<evidence type="ECO:0000256" key="1">
    <source>
        <dbReference type="ARBA" id="ARBA00022729"/>
    </source>
</evidence>
<dbReference type="Pfam" id="PF06477">
    <property type="entry name" value="DUF1091"/>
    <property type="match status" value="1"/>
</dbReference>
<dbReference type="Proteomes" id="UP000837857">
    <property type="component" value="Chromosome 26"/>
</dbReference>
<evidence type="ECO:0000313" key="2">
    <source>
        <dbReference type="EMBL" id="CAH2059413.1"/>
    </source>
</evidence>
<dbReference type="Gene3D" id="2.70.220.10">
    <property type="entry name" value="Ganglioside GM2 activator"/>
    <property type="match status" value="1"/>
</dbReference>
<protein>
    <recommendedName>
        <fullName evidence="4">MD-2-related lipid-recognition domain-containing protein</fullName>
    </recommendedName>
</protein>
<name>A0ABN8IJD2_9NEOP</name>
<dbReference type="EMBL" id="OW152838">
    <property type="protein sequence ID" value="CAH2059413.1"/>
    <property type="molecule type" value="Genomic_DNA"/>
</dbReference>
<reference evidence="2" key="1">
    <citation type="submission" date="2022-03" db="EMBL/GenBank/DDBJ databases">
        <authorList>
            <person name="Martin H S."/>
        </authorList>
    </citation>
    <scope>NUCLEOTIDE SEQUENCE</scope>
</reference>
<evidence type="ECO:0008006" key="4">
    <source>
        <dbReference type="Google" id="ProtNLM"/>
    </source>
</evidence>
<gene>
    <name evidence="2" type="ORF">IPOD504_LOCUS10859</name>
</gene>
<keyword evidence="1" id="KW-0732">Signal</keyword>
<proteinExistence type="predicted"/>
<organism evidence="2 3">
    <name type="scientific">Iphiclides podalirius</name>
    <name type="common">scarce swallowtail</name>
    <dbReference type="NCBI Taxonomy" id="110791"/>
    <lineage>
        <taxon>Eukaryota</taxon>
        <taxon>Metazoa</taxon>
        <taxon>Ecdysozoa</taxon>
        <taxon>Arthropoda</taxon>
        <taxon>Hexapoda</taxon>
        <taxon>Insecta</taxon>
        <taxon>Pterygota</taxon>
        <taxon>Neoptera</taxon>
        <taxon>Endopterygota</taxon>
        <taxon>Lepidoptera</taxon>
        <taxon>Glossata</taxon>
        <taxon>Ditrysia</taxon>
        <taxon>Papilionoidea</taxon>
        <taxon>Papilionidae</taxon>
        <taxon>Papilioninae</taxon>
        <taxon>Iphiclides</taxon>
    </lineage>
</organism>
<dbReference type="SUPFAM" id="SSF63707">
    <property type="entry name" value="Ganglioside M2 (gm2) activator"/>
    <property type="match status" value="1"/>
</dbReference>
<feature type="non-terminal residue" evidence="2">
    <location>
        <position position="192"/>
    </location>
</feature>
<dbReference type="InterPro" id="IPR036846">
    <property type="entry name" value="GM2-AP_sf"/>
</dbReference>
<sequence length="192" mass="21979">MQVYLVDFIYFVSCLIYRATQFADGQEDDDYVLNFDSALYVCGDEQSATYFGTSQVEVTRFNETNAYMFGAIGFLEGLRVNTLVEIFVEKESSGRYEMVMSHEICNLCDELDREEGKYYKCLKNFDFPKKCPLRPGDYSINNFVLDTEYLPVNKGTAGRYQVTQFYSSTESNCIGAKTFVGCLKVDLVIEPK</sequence>
<evidence type="ECO:0000313" key="3">
    <source>
        <dbReference type="Proteomes" id="UP000837857"/>
    </source>
</evidence>
<dbReference type="InterPro" id="IPR010512">
    <property type="entry name" value="DUF1091"/>
</dbReference>